<keyword evidence="2" id="KW-1185">Reference proteome</keyword>
<evidence type="ECO:0000313" key="2">
    <source>
        <dbReference type="Proteomes" id="UP001163321"/>
    </source>
</evidence>
<organism evidence="1 2">
    <name type="scientific">Peronosclerospora sorghi</name>
    <dbReference type="NCBI Taxonomy" id="230839"/>
    <lineage>
        <taxon>Eukaryota</taxon>
        <taxon>Sar</taxon>
        <taxon>Stramenopiles</taxon>
        <taxon>Oomycota</taxon>
        <taxon>Peronosporomycetes</taxon>
        <taxon>Peronosporales</taxon>
        <taxon>Peronosporaceae</taxon>
        <taxon>Peronosclerospora</taxon>
    </lineage>
</organism>
<gene>
    <name evidence="1" type="ORF">PsorP6_007793</name>
</gene>
<evidence type="ECO:0000313" key="1">
    <source>
        <dbReference type="EMBL" id="KAI9915686.1"/>
    </source>
</evidence>
<dbReference type="Proteomes" id="UP001163321">
    <property type="component" value="Chromosome 3"/>
</dbReference>
<comment type="caution">
    <text evidence="1">The sequence shown here is derived from an EMBL/GenBank/DDBJ whole genome shotgun (WGS) entry which is preliminary data.</text>
</comment>
<reference evidence="1 2" key="1">
    <citation type="journal article" date="2022" name="bioRxiv">
        <title>The genome of the oomycete Peronosclerospora sorghi, a cosmopolitan pathogen of maize and sorghum, is inflated with dispersed pseudogenes.</title>
        <authorList>
            <person name="Fletcher K."/>
            <person name="Martin F."/>
            <person name="Isakeit T."/>
            <person name="Cavanaugh K."/>
            <person name="Magill C."/>
            <person name="Michelmore R."/>
        </authorList>
    </citation>
    <scope>NUCLEOTIDE SEQUENCE [LARGE SCALE GENOMIC DNA]</scope>
    <source>
        <strain evidence="1">P6</strain>
    </source>
</reference>
<name>A0ACC0WBI0_9STRA</name>
<protein>
    <submittedName>
        <fullName evidence="1">Uncharacterized protein</fullName>
    </submittedName>
</protein>
<accession>A0ACC0WBI0</accession>
<proteinExistence type="predicted"/>
<dbReference type="EMBL" id="CM047582">
    <property type="protein sequence ID" value="KAI9915686.1"/>
    <property type="molecule type" value="Genomic_DNA"/>
</dbReference>
<sequence>MSHAACEGRFVCQVHLHLTPSGSQTGMVADPALIVQRLVHLVTRGLEKLLAESGLEQRGGVARLTCGDSHPSSR</sequence>